<accession>A0A143BFE8</accession>
<organism evidence="1 2">
    <name type="scientific">Gemmatimonas phototrophica</name>
    <dbReference type="NCBI Taxonomy" id="1379270"/>
    <lineage>
        <taxon>Bacteria</taxon>
        <taxon>Pseudomonadati</taxon>
        <taxon>Gemmatimonadota</taxon>
        <taxon>Gemmatimonadia</taxon>
        <taxon>Gemmatimonadales</taxon>
        <taxon>Gemmatimonadaceae</taxon>
        <taxon>Gemmatimonas</taxon>
    </lineage>
</organism>
<reference evidence="1 2" key="2">
    <citation type="journal article" date="2016" name="Environ. Microbiol. Rep.">
        <title>Metagenomic evidence for the presence of phototrophic Gemmatimonadetes bacteria in diverse environments.</title>
        <authorList>
            <person name="Zeng Y."/>
            <person name="Baumbach J."/>
            <person name="Barbosa E.G."/>
            <person name="Azevedo V."/>
            <person name="Zhang C."/>
            <person name="Koblizek M."/>
        </authorList>
    </citation>
    <scope>NUCLEOTIDE SEQUENCE [LARGE SCALE GENOMIC DNA]</scope>
    <source>
        <strain evidence="1 2">AP64</strain>
    </source>
</reference>
<evidence type="ECO:0000313" key="1">
    <source>
        <dbReference type="EMBL" id="AMW03737.1"/>
    </source>
</evidence>
<name>A0A143BFE8_9BACT</name>
<keyword evidence="2" id="KW-1185">Reference proteome</keyword>
<dbReference type="Proteomes" id="UP000076404">
    <property type="component" value="Chromosome"/>
</dbReference>
<dbReference type="EMBL" id="CP011454">
    <property type="protein sequence ID" value="AMW03737.1"/>
    <property type="molecule type" value="Genomic_DNA"/>
</dbReference>
<proteinExistence type="predicted"/>
<gene>
    <name evidence="1" type="ORF">GEMMAAP_00495</name>
</gene>
<sequence length="62" mass="6986">MQKKKATELQRAWGDKPCPHPAFSREYDMGERTGNYCCTQCGASVSFREKAEIMAARAEQDA</sequence>
<dbReference type="RefSeq" id="WP_043580081.1">
    <property type="nucleotide sequence ID" value="NZ_CP011454.1"/>
</dbReference>
<dbReference type="KEGG" id="gph:GEMMAAP_00495"/>
<protein>
    <submittedName>
        <fullName evidence="1">Uncharacterized protein</fullName>
    </submittedName>
</protein>
<dbReference type="AlphaFoldDB" id="A0A143BFE8"/>
<reference evidence="1 2" key="1">
    <citation type="journal article" date="2014" name="Proc. Natl. Acad. Sci. U.S.A.">
        <title>Functional type 2 photosynthetic reaction centers found in the rare bacterial phylum Gemmatimonadetes.</title>
        <authorList>
            <person name="Zeng Y."/>
            <person name="Feng F."/>
            <person name="Medova H."/>
            <person name="Dean J."/>
            <person name="Koblizek M."/>
        </authorList>
    </citation>
    <scope>NUCLEOTIDE SEQUENCE [LARGE SCALE GENOMIC DNA]</scope>
    <source>
        <strain evidence="1 2">AP64</strain>
    </source>
</reference>
<evidence type="ECO:0000313" key="2">
    <source>
        <dbReference type="Proteomes" id="UP000076404"/>
    </source>
</evidence>